<dbReference type="InterPro" id="IPR004107">
    <property type="entry name" value="Integrase_SAM-like_N"/>
</dbReference>
<dbReference type="PROSITE" id="PS51898">
    <property type="entry name" value="TYR_RECOMBINASE"/>
    <property type="match status" value="1"/>
</dbReference>
<dbReference type="InterPro" id="IPR010998">
    <property type="entry name" value="Integrase_recombinase_N"/>
</dbReference>
<accession>A0A9D1EKD6</accession>
<gene>
    <name evidence="9" type="ORF">IAB98_07315</name>
</gene>
<organism evidence="9 10">
    <name type="scientific">Candidatus Egerieimonas intestinavium</name>
    <dbReference type="NCBI Taxonomy" id="2840777"/>
    <lineage>
        <taxon>Bacteria</taxon>
        <taxon>Bacillati</taxon>
        <taxon>Bacillota</taxon>
        <taxon>Clostridia</taxon>
        <taxon>Lachnospirales</taxon>
        <taxon>Lachnospiraceae</taxon>
        <taxon>Lachnospiraceae incertae sedis</taxon>
        <taxon>Candidatus Egerieimonas</taxon>
    </lineage>
</organism>
<evidence type="ECO:0000313" key="10">
    <source>
        <dbReference type="Proteomes" id="UP000886841"/>
    </source>
</evidence>
<name>A0A9D1EKD6_9FIRM</name>
<evidence type="ECO:0000256" key="3">
    <source>
        <dbReference type="ARBA" id="ARBA00022908"/>
    </source>
</evidence>
<dbReference type="Gene3D" id="1.10.443.10">
    <property type="entry name" value="Intergrase catalytic core"/>
    <property type="match status" value="1"/>
</dbReference>
<evidence type="ECO:0000313" key="9">
    <source>
        <dbReference type="EMBL" id="HIR93209.1"/>
    </source>
</evidence>
<dbReference type="GO" id="GO:0015074">
    <property type="term" value="P:DNA integration"/>
    <property type="evidence" value="ECO:0007669"/>
    <property type="project" value="UniProtKB-KW"/>
</dbReference>
<evidence type="ECO:0000256" key="4">
    <source>
        <dbReference type="ARBA" id="ARBA00023125"/>
    </source>
</evidence>
<dbReference type="Proteomes" id="UP000886841">
    <property type="component" value="Unassembled WGS sequence"/>
</dbReference>
<evidence type="ECO:0000256" key="5">
    <source>
        <dbReference type="ARBA" id="ARBA00023172"/>
    </source>
</evidence>
<dbReference type="Pfam" id="PF00589">
    <property type="entry name" value="Phage_integrase"/>
    <property type="match status" value="1"/>
</dbReference>
<keyword evidence="5" id="KW-0233">DNA recombination</keyword>
<sequence>MPRRGENIYRRKDERWEGRYIKYREANGKAKLGYVYGKSYKEVKEKLQAARQKAEEPKKLPGQMSFQDAGRHWMQREYLLVKESTYAKYYSILQNHLYPHFGQVPLKNMDSAMVNEFVLGKLDCGDGGLAPKTVRDIYTVLKSVLKYAEQEYGMTGICQNSVAPKYLKQESRVLAREDWRRLEQYLFAHQEDYRNLGILLSLYTGMRLGELCALKWRDISIKKGTLQVSHTLQRIQDFSSRDGRRTKVVYDRPKTRQSIREIPIPRFLLEILYYHSRQVSPDAFFLTGSHTKYVEPRNYQYYFQMLLKQVQLPRMKFHSLRHSFATRCMETGFDMKSLSEILGHANVNITMSCYIHSSMERKQEQMNWLMPYAGPERPAAYSG</sequence>
<evidence type="ECO:0000259" key="7">
    <source>
        <dbReference type="PROSITE" id="PS51898"/>
    </source>
</evidence>
<dbReference type="InterPro" id="IPR011010">
    <property type="entry name" value="DNA_brk_join_enz"/>
</dbReference>
<evidence type="ECO:0000256" key="6">
    <source>
        <dbReference type="PROSITE-ProRule" id="PRU01248"/>
    </source>
</evidence>
<proteinExistence type="inferred from homology"/>
<dbReference type="GO" id="GO:0006310">
    <property type="term" value="P:DNA recombination"/>
    <property type="evidence" value="ECO:0007669"/>
    <property type="project" value="UniProtKB-KW"/>
</dbReference>
<comment type="function">
    <text evidence="1">Site-specific tyrosine recombinase, which acts by catalyzing the cutting and rejoining of the recombining DNA molecules.</text>
</comment>
<comment type="caution">
    <text evidence="9">The sequence shown here is derived from an EMBL/GenBank/DDBJ whole genome shotgun (WGS) entry which is preliminary data.</text>
</comment>
<dbReference type="InterPro" id="IPR044068">
    <property type="entry name" value="CB"/>
</dbReference>
<dbReference type="Gene3D" id="1.10.150.130">
    <property type="match status" value="1"/>
</dbReference>
<dbReference type="InterPro" id="IPR002104">
    <property type="entry name" value="Integrase_catalytic"/>
</dbReference>
<dbReference type="Pfam" id="PF14659">
    <property type="entry name" value="Phage_int_SAM_3"/>
    <property type="match status" value="1"/>
</dbReference>
<dbReference type="InterPro" id="IPR050090">
    <property type="entry name" value="Tyrosine_recombinase_XerCD"/>
</dbReference>
<dbReference type="InterPro" id="IPR013762">
    <property type="entry name" value="Integrase-like_cat_sf"/>
</dbReference>
<dbReference type="GO" id="GO:0003677">
    <property type="term" value="F:DNA binding"/>
    <property type="evidence" value="ECO:0007669"/>
    <property type="project" value="UniProtKB-UniRule"/>
</dbReference>
<dbReference type="AlphaFoldDB" id="A0A9D1EKD6"/>
<feature type="domain" description="Core-binding (CB)" evidence="8">
    <location>
        <begin position="64"/>
        <end position="149"/>
    </location>
</feature>
<keyword evidence="4 6" id="KW-0238">DNA-binding</keyword>
<feature type="domain" description="Tyr recombinase" evidence="7">
    <location>
        <begin position="169"/>
        <end position="367"/>
    </location>
</feature>
<protein>
    <submittedName>
        <fullName evidence="9">Site-specific integrase</fullName>
    </submittedName>
</protein>
<dbReference type="PANTHER" id="PTHR30349">
    <property type="entry name" value="PHAGE INTEGRASE-RELATED"/>
    <property type="match status" value="1"/>
</dbReference>
<comment type="similarity">
    <text evidence="2">Belongs to the 'phage' integrase family.</text>
</comment>
<keyword evidence="3" id="KW-0229">DNA integration</keyword>
<evidence type="ECO:0000259" key="8">
    <source>
        <dbReference type="PROSITE" id="PS51900"/>
    </source>
</evidence>
<dbReference type="EMBL" id="DVHU01000063">
    <property type="protein sequence ID" value="HIR93209.1"/>
    <property type="molecule type" value="Genomic_DNA"/>
</dbReference>
<reference evidence="9" key="2">
    <citation type="journal article" date="2021" name="PeerJ">
        <title>Extensive microbial diversity within the chicken gut microbiome revealed by metagenomics and culture.</title>
        <authorList>
            <person name="Gilroy R."/>
            <person name="Ravi A."/>
            <person name="Getino M."/>
            <person name="Pursley I."/>
            <person name="Horton D.L."/>
            <person name="Alikhan N.F."/>
            <person name="Baker D."/>
            <person name="Gharbi K."/>
            <person name="Hall N."/>
            <person name="Watson M."/>
            <person name="Adriaenssens E.M."/>
            <person name="Foster-Nyarko E."/>
            <person name="Jarju S."/>
            <person name="Secka A."/>
            <person name="Antonio M."/>
            <person name="Oren A."/>
            <person name="Chaudhuri R.R."/>
            <person name="La Ragione R."/>
            <person name="Hildebrand F."/>
            <person name="Pallen M.J."/>
        </authorList>
    </citation>
    <scope>NUCLEOTIDE SEQUENCE</scope>
    <source>
        <strain evidence="9">ChiSxjej1B13-7041</strain>
    </source>
</reference>
<evidence type="ECO:0000256" key="1">
    <source>
        <dbReference type="ARBA" id="ARBA00003283"/>
    </source>
</evidence>
<dbReference type="SUPFAM" id="SSF56349">
    <property type="entry name" value="DNA breaking-rejoining enzymes"/>
    <property type="match status" value="1"/>
</dbReference>
<dbReference type="CDD" id="cd01189">
    <property type="entry name" value="INT_ICEBs1_C_like"/>
    <property type="match status" value="1"/>
</dbReference>
<dbReference type="PANTHER" id="PTHR30349:SF64">
    <property type="entry name" value="PROPHAGE INTEGRASE INTD-RELATED"/>
    <property type="match status" value="1"/>
</dbReference>
<reference evidence="9" key="1">
    <citation type="submission" date="2020-10" db="EMBL/GenBank/DDBJ databases">
        <authorList>
            <person name="Gilroy R."/>
        </authorList>
    </citation>
    <scope>NUCLEOTIDE SEQUENCE</scope>
    <source>
        <strain evidence="9">ChiSxjej1B13-7041</strain>
    </source>
</reference>
<dbReference type="PROSITE" id="PS51900">
    <property type="entry name" value="CB"/>
    <property type="match status" value="1"/>
</dbReference>
<evidence type="ECO:0000256" key="2">
    <source>
        <dbReference type="ARBA" id="ARBA00008857"/>
    </source>
</evidence>